<dbReference type="PROSITE" id="PS00135">
    <property type="entry name" value="TRYPSIN_SER"/>
    <property type="match status" value="1"/>
</dbReference>
<feature type="compositionally biased region" description="Polar residues" evidence="10">
    <location>
        <begin position="228"/>
        <end position="241"/>
    </location>
</feature>
<dbReference type="InterPro" id="IPR015824">
    <property type="entry name" value="Phosphoglycerate_kinase_N"/>
</dbReference>
<feature type="region of interest" description="Disordered" evidence="10">
    <location>
        <begin position="202"/>
        <end position="399"/>
    </location>
</feature>
<feature type="compositionally biased region" description="Low complexity" evidence="10">
    <location>
        <begin position="136"/>
        <end position="160"/>
    </location>
</feature>
<feature type="domain" description="Peptidase S1" evidence="11">
    <location>
        <begin position="592"/>
        <end position="827"/>
    </location>
</feature>
<dbReference type="EMBL" id="OU898282">
    <property type="protein sequence ID" value="CAG9838406.1"/>
    <property type="molecule type" value="Genomic_DNA"/>
</dbReference>
<dbReference type="InterPro" id="IPR033116">
    <property type="entry name" value="TRYPSIN_SER"/>
</dbReference>
<keyword evidence="7" id="KW-0067">ATP-binding</keyword>
<dbReference type="InterPro" id="IPR001254">
    <property type="entry name" value="Trypsin_dom"/>
</dbReference>
<feature type="compositionally biased region" description="Polar residues" evidence="10">
    <location>
        <begin position="419"/>
        <end position="433"/>
    </location>
</feature>
<feature type="compositionally biased region" description="Polar residues" evidence="10">
    <location>
        <begin position="124"/>
        <end position="135"/>
    </location>
</feature>
<dbReference type="EC" id="2.7.2.3" evidence="3"/>
<evidence type="ECO:0000256" key="8">
    <source>
        <dbReference type="ARBA" id="ARBA00023157"/>
    </source>
</evidence>
<dbReference type="GO" id="GO:0005524">
    <property type="term" value="F:ATP binding"/>
    <property type="evidence" value="ECO:0007669"/>
    <property type="project" value="UniProtKB-KW"/>
</dbReference>
<evidence type="ECO:0000256" key="6">
    <source>
        <dbReference type="ARBA" id="ARBA00022777"/>
    </source>
</evidence>
<comment type="similarity">
    <text evidence="2">Belongs to the phosphoglycerate kinase family.</text>
</comment>
<dbReference type="SMART" id="SM00020">
    <property type="entry name" value="Tryp_SPc"/>
    <property type="match status" value="1"/>
</dbReference>
<evidence type="ECO:0000256" key="9">
    <source>
        <dbReference type="ARBA" id="ARBA00024195"/>
    </source>
</evidence>
<dbReference type="PANTHER" id="PTHR24252:SF7">
    <property type="entry name" value="HYALIN"/>
    <property type="match status" value="1"/>
</dbReference>
<reference evidence="12" key="1">
    <citation type="submission" date="2022-01" db="EMBL/GenBank/DDBJ databases">
        <authorList>
            <person name="King R."/>
        </authorList>
    </citation>
    <scope>NUCLEOTIDE SEQUENCE</scope>
</reference>
<keyword evidence="6" id="KW-0418">Kinase</keyword>
<evidence type="ECO:0000313" key="13">
    <source>
        <dbReference type="Proteomes" id="UP001153709"/>
    </source>
</evidence>
<dbReference type="GO" id="GO:0006096">
    <property type="term" value="P:glycolytic process"/>
    <property type="evidence" value="ECO:0007669"/>
    <property type="project" value="InterPro"/>
</dbReference>
<feature type="region of interest" description="Disordered" evidence="10">
    <location>
        <begin position="411"/>
        <end position="435"/>
    </location>
</feature>
<dbReference type="OrthoDB" id="93664at2759"/>
<dbReference type="FunFam" id="2.40.10.10:FF:000002">
    <property type="entry name" value="Transmembrane protease serine"/>
    <property type="match status" value="1"/>
</dbReference>
<dbReference type="Pfam" id="PF00089">
    <property type="entry name" value="Trypsin"/>
    <property type="match status" value="1"/>
</dbReference>
<dbReference type="PANTHER" id="PTHR24252">
    <property type="entry name" value="ACROSIN-RELATED"/>
    <property type="match status" value="1"/>
</dbReference>
<evidence type="ECO:0000259" key="11">
    <source>
        <dbReference type="SMART" id="SM00020"/>
    </source>
</evidence>
<dbReference type="Gene3D" id="3.40.50.1260">
    <property type="entry name" value="Phosphoglycerate kinase, N-terminal domain"/>
    <property type="match status" value="1"/>
</dbReference>
<evidence type="ECO:0000256" key="4">
    <source>
        <dbReference type="ARBA" id="ARBA00022679"/>
    </source>
</evidence>
<dbReference type="SUPFAM" id="SSF50494">
    <property type="entry name" value="Trypsin-like serine proteases"/>
    <property type="match status" value="1"/>
</dbReference>
<dbReference type="GO" id="GO:0006508">
    <property type="term" value="P:proteolysis"/>
    <property type="evidence" value="ECO:0007669"/>
    <property type="project" value="InterPro"/>
</dbReference>
<comment type="cofactor">
    <cofactor evidence="1">
        <name>Mg(2+)</name>
        <dbReference type="ChEBI" id="CHEBI:18420"/>
    </cofactor>
</comment>
<comment type="similarity">
    <text evidence="9">Belongs to the peptidase S1 family. CLIP subfamily.</text>
</comment>
<keyword evidence="5" id="KW-0547">Nucleotide-binding</keyword>
<dbReference type="Proteomes" id="UP001153709">
    <property type="component" value="Chromosome 7"/>
</dbReference>
<dbReference type="AlphaFoldDB" id="A0A9N9T7C0"/>
<dbReference type="InterPro" id="IPR036043">
    <property type="entry name" value="Phosphoglycerate_kinase_sf"/>
</dbReference>
<evidence type="ECO:0000256" key="3">
    <source>
        <dbReference type="ARBA" id="ARBA00013061"/>
    </source>
</evidence>
<gene>
    <name evidence="12" type="ORF">DIABBA_LOCUS11301</name>
</gene>
<dbReference type="SUPFAM" id="SSF53748">
    <property type="entry name" value="Phosphoglycerate kinase"/>
    <property type="match status" value="1"/>
</dbReference>
<keyword evidence="13" id="KW-1185">Reference proteome</keyword>
<keyword evidence="4" id="KW-0808">Transferase</keyword>
<accession>A0A9N9T7C0</accession>
<evidence type="ECO:0000256" key="1">
    <source>
        <dbReference type="ARBA" id="ARBA00001946"/>
    </source>
</evidence>
<dbReference type="InterPro" id="IPR009003">
    <property type="entry name" value="Peptidase_S1_PA"/>
</dbReference>
<evidence type="ECO:0000256" key="10">
    <source>
        <dbReference type="SAM" id="MobiDB-lite"/>
    </source>
</evidence>
<evidence type="ECO:0000256" key="2">
    <source>
        <dbReference type="ARBA" id="ARBA00008982"/>
    </source>
</evidence>
<dbReference type="InterPro" id="IPR001314">
    <property type="entry name" value="Peptidase_S1A"/>
</dbReference>
<proteinExistence type="inferred from homology"/>
<feature type="compositionally biased region" description="Low complexity" evidence="10">
    <location>
        <begin position="242"/>
        <end position="391"/>
    </location>
</feature>
<evidence type="ECO:0000256" key="5">
    <source>
        <dbReference type="ARBA" id="ARBA00022741"/>
    </source>
</evidence>
<sequence length="833" mass="89800">MGYSAKIGSTAGRNIRNLPCISRRNSNLSGYCMFAIDCLKANGTHLGTCIDGFYFGSCCHIEPVKDIIDNNIDTDIIPHREPPFRISSTTSRTSSITSAPKNVSSTTLRTSTTTRSKSTSTTKIPVTSTGSMKPVSTTTSKLNISSSTTTTSTSTSSTTLSEKLQTFQVVNTNHIQEEATKPSVITTVHSSSKLVTKQPVTIAPTKRPSSIRPLSSSTAPIKPITKRPVQSSTTSIGPSNLTSATPTYPTISTSTTKVSVKPSTQTTSKPVISEITNKPTKTTRSPPTRATQKPTKATKPTLATKKTQSTTKASTTFTKPTKSSTAKPTKRVTPSTEKSTTTKPTRTTTQKILTKSPSSTLSTSTHRVSSSTSPSSTPTTTKSTTVGMTTSKPNNTQTLQTVSGNVATNEIEDSHHSQEPTTSHPDGNPNPKNTMRPVVEELEKLLNTPITFLPDCVGPEVENACANPTPVLLYWVPITTPDGWVLLPSVSSNATMPPSMDSSTTVLPSSSVSSIPTSSSTFGPITLPTPFDKPTVQNVTTEAPTATVSSSSISSSTIEVVTVDNETDEAENSTINTTPPLENFAQPVNMSDFTDGVIAAQALLLYTDCLIKSSGCRVMKLTNLLHPGQLLVKGFSLLFVPPSDLLLRLGEHDLSTESEPYLHQERRVQIVASHPQFDPRTFEYDLALLRFYEPITFQPNILPVCVPQSDENFVGRTAYVTGWGRLYEDGPLPSVLQEVSVPVINNTVCESMYRAAGYIEHIPHIFICAGWRRGGFDSCEGDSGGPMVIQRQDNRFLLAGVISWGIGCAEPNQPGVYTRISEFRDWINQILQF</sequence>
<dbReference type="CDD" id="cd00190">
    <property type="entry name" value="Tryp_SPc"/>
    <property type="match status" value="1"/>
</dbReference>
<dbReference type="InterPro" id="IPR043504">
    <property type="entry name" value="Peptidase_S1_PA_chymotrypsin"/>
</dbReference>
<dbReference type="PRINTS" id="PR00722">
    <property type="entry name" value="CHYMOTRYPSIN"/>
</dbReference>
<dbReference type="GO" id="GO:0004252">
    <property type="term" value="F:serine-type endopeptidase activity"/>
    <property type="evidence" value="ECO:0007669"/>
    <property type="project" value="InterPro"/>
</dbReference>
<dbReference type="GO" id="GO:0004618">
    <property type="term" value="F:phosphoglycerate kinase activity"/>
    <property type="evidence" value="ECO:0007669"/>
    <property type="project" value="UniProtKB-EC"/>
</dbReference>
<protein>
    <recommendedName>
        <fullName evidence="3">phosphoglycerate kinase</fullName>
        <ecNumber evidence="3">2.7.2.3</ecNumber>
    </recommendedName>
</protein>
<dbReference type="Gene3D" id="2.40.10.10">
    <property type="entry name" value="Trypsin-like serine proteases"/>
    <property type="match status" value="1"/>
</dbReference>
<keyword evidence="8" id="KW-1015">Disulfide bond</keyword>
<name>A0A9N9T7C0_DIABA</name>
<organism evidence="12 13">
    <name type="scientific">Diabrotica balteata</name>
    <name type="common">Banded cucumber beetle</name>
    <dbReference type="NCBI Taxonomy" id="107213"/>
    <lineage>
        <taxon>Eukaryota</taxon>
        <taxon>Metazoa</taxon>
        <taxon>Ecdysozoa</taxon>
        <taxon>Arthropoda</taxon>
        <taxon>Hexapoda</taxon>
        <taxon>Insecta</taxon>
        <taxon>Pterygota</taxon>
        <taxon>Neoptera</taxon>
        <taxon>Endopterygota</taxon>
        <taxon>Coleoptera</taxon>
        <taxon>Polyphaga</taxon>
        <taxon>Cucujiformia</taxon>
        <taxon>Chrysomeloidea</taxon>
        <taxon>Chrysomelidae</taxon>
        <taxon>Galerucinae</taxon>
        <taxon>Diabroticina</taxon>
        <taxon>Diabroticites</taxon>
        <taxon>Diabrotica</taxon>
    </lineage>
</organism>
<feature type="region of interest" description="Disordered" evidence="10">
    <location>
        <begin position="79"/>
        <end position="160"/>
    </location>
</feature>
<evidence type="ECO:0000313" key="12">
    <source>
        <dbReference type="EMBL" id="CAG9838406.1"/>
    </source>
</evidence>
<evidence type="ECO:0000256" key="7">
    <source>
        <dbReference type="ARBA" id="ARBA00022840"/>
    </source>
</evidence>
<feature type="compositionally biased region" description="Low complexity" evidence="10">
    <location>
        <begin position="85"/>
        <end position="123"/>
    </location>
</feature>